<keyword evidence="8" id="KW-1185">Reference proteome</keyword>
<proteinExistence type="inferred from homology"/>
<evidence type="ECO:0000256" key="2">
    <source>
        <dbReference type="ARBA" id="ARBA00008814"/>
    </source>
</evidence>
<evidence type="ECO:0000313" key="7">
    <source>
        <dbReference type="EMBL" id="RRQ01726.1"/>
    </source>
</evidence>
<dbReference type="RefSeq" id="WP_125175555.1">
    <property type="nucleotide sequence ID" value="NZ_JBHYBM010000372.1"/>
</dbReference>
<comment type="similarity">
    <text evidence="2">Belongs to the bacterial solute-binding protein 8 family.</text>
</comment>
<feature type="compositionally biased region" description="Basic residues" evidence="5">
    <location>
        <begin position="12"/>
        <end position="21"/>
    </location>
</feature>
<dbReference type="InterPro" id="IPR002491">
    <property type="entry name" value="ABC_transptr_periplasmic_BD"/>
</dbReference>
<evidence type="ECO:0000256" key="1">
    <source>
        <dbReference type="ARBA" id="ARBA00004196"/>
    </source>
</evidence>
<comment type="subcellular location">
    <subcellularLocation>
        <location evidence="1">Cell envelope</location>
    </subcellularLocation>
</comment>
<dbReference type="Pfam" id="PF01497">
    <property type="entry name" value="Peripla_BP_2"/>
    <property type="match status" value="1"/>
</dbReference>
<evidence type="ECO:0000256" key="5">
    <source>
        <dbReference type="SAM" id="MobiDB-lite"/>
    </source>
</evidence>
<protein>
    <submittedName>
        <fullName evidence="7">ABC transporter substrate-binding protein</fullName>
    </submittedName>
</protein>
<evidence type="ECO:0000256" key="3">
    <source>
        <dbReference type="ARBA" id="ARBA00022448"/>
    </source>
</evidence>
<keyword evidence="4" id="KW-0732">Signal</keyword>
<reference evidence="7 8" key="1">
    <citation type="submission" date="2018-01" db="EMBL/GenBank/DDBJ databases">
        <title>Twenty Corynebacterium bovis Genomes.</title>
        <authorList>
            <person name="Gulvik C.A."/>
        </authorList>
    </citation>
    <scope>NUCLEOTIDE SEQUENCE [LARGE SCALE GENOMIC DNA]</scope>
    <source>
        <strain evidence="7 8">16-2004</strain>
    </source>
</reference>
<gene>
    <name evidence="7" type="ORF">CXF42_10645</name>
</gene>
<feature type="domain" description="Fe/B12 periplasmic-binding" evidence="6">
    <location>
        <begin position="72"/>
        <end position="344"/>
    </location>
</feature>
<accession>A0A426Q278</accession>
<dbReference type="SUPFAM" id="SSF53807">
    <property type="entry name" value="Helical backbone' metal receptor"/>
    <property type="match status" value="1"/>
</dbReference>
<dbReference type="GO" id="GO:0030288">
    <property type="term" value="C:outer membrane-bounded periplasmic space"/>
    <property type="evidence" value="ECO:0007669"/>
    <property type="project" value="TreeGrafter"/>
</dbReference>
<keyword evidence="3" id="KW-0813">Transport</keyword>
<dbReference type="Gene3D" id="3.40.50.1980">
    <property type="entry name" value="Nitrogenase molybdenum iron protein domain"/>
    <property type="match status" value="2"/>
</dbReference>
<evidence type="ECO:0000256" key="4">
    <source>
        <dbReference type="ARBA" id="ARBA00022729"/>
    </source>
</evidence>
<dbReference type="GO" id="GO:1901678">
    <property type="term" value="P:iron coordination entity transport"/>
    <property type="evidence" value="ECO:0007669"/>
    <property type="project" value="UniProtKB-ARBA"/>
</dbReference>
<dbReference type="PANTHER" id="PTHR30532:SF24">
    <property type="entry name" value="FERRIC ENTEROBACTIN-BINDING PERIPLASMIC PROTEIN FEPB"/>
    <property type="match status" value="1"/>
</dbReference>
<dbReference type="EMBL" id="PQNQ01000054">
    <property type="protein sequence ID" value="RRQ01726.1"/>
    <property type="molecule type" value="Genomic_DNA"/>
</dbReference>
<feature type="region of interest" description="Disordered" evidence="5">
    <location>
        <begin position="1"/>
        <end position="21"/>
    </location>
</feature>
<sequence>MTTSWNAASTPSRHRTHRTHRTPRITRTVTAAVLTAAVGLLAACGSGDNGIDGDVTVDHAYGQTALPSDPDTVVSLSPGYTDAMLQLGEQPAAVTGFAGFPSAVMPWEDGKLSVAPDGPTRALQMMNPSDVPMEKIAEVAPEAVLASSMVTDRSMYDELTKIAPTVPALVDGKLDVWQDQTRVVGRMYGREDDADRLIADTEQHVRDVGAAHPGLAGKTVAVALYGGPDNIQVVTDPEDPTMKTLSLLGLSVPEQLKGLGGGEGGVQGKLSLENVDQLDADIIILGSMGDATPLTDSPLWSSLPAVKQHRVAELDAAGVTAFRVPTALSVPWSIDTLAPVLDTF</sequence>
<organism evidence="7 8">
    <name type="scientific">Corynebacterium bovis</name>
    <dbReference type="NCBI Taxonomy" id="36808"/>
    <lineage>
        <taxon>Bacteria</taxon>
        <taxon>Bacillati</taxon>
        <taxon>Actinomycetota</taxon>
        <taxon>Actinomycetes</taxon>
        <taxon>Mycobacteriales</taxon>
        <taxon>Corynebacteriaceae</taxon>
        <taxon>Corynebacterium</taxon>
    </lineage>
</organism>
<dbReference type="AlphaFoldDB" id="A0A426Q278"/>
<dbReference type="InterPro" id="IPR051313">
    <property type="entry name" value="Bact_iron-sidero_bind"/>
</dbReference>
<dbReference type="Proteomes" id="UP000278422">
    <property type="component" value="Unassembled WGS sequence"/>
</dbReference>
<dbReference type="PANTHER" id="PTHR30532">
    <property type="entry name" value="IRON III DICITRATE-BINDING PERIPLASMIC PROTEIN"/>
    <property type="match status" value="1"/>
</dbReference>
<comment type="caution">
    <text evidence="7">The sequence shown here is derived from an EMBL/GenBank/DDBJ whole genome shotgun (WGS) entry which is preliminary data.</text>
</comment>
<evidence type="ECO:0000259" key="6">
    <source>
        <dbReference type="PROSITE" id="PS50983"/>
    </source>
</evidence>
<evidence type="ECO:0000313" key="8">
    <source>
        <dbReference type="Proteomes" id="UP000278422"/>
    </source>
</evidence>
<dbReference type="PROSITE" id="PS50983">
    <property type="entry name" value="FE_B12_PBP"/>
    <property type="match status" value="1"/>
</dbReference>
<name>A0A426Q278_9CORY</name>